<comment type="similarity">
    <text evidence="1">Belongs to the FAD-binding monooxygenase family.</text>
</comment>
<evidence type="ECO:0000313" key="7">
    <source>
        <dbReference type="Proteomes" id="UP000193467"/>
    </source>
</evidence>
<dbReference type="InterPro" id="IPR036188">
    <property type="entry name" value="FAD/NAD-bd_sf"/>
</dbReference>
<feature type="transmembrane region" description="Helical" evidence="5">
    <location>
        <begin position="249"/>
        <end position="267"/>
    </location>
</feature>
<evidence type="ECO:0000256" key="3">
    <source>
        <dbReference type="ARBA" id="ARBA00022827"/>
    </source>
</evidence>
<evidence type="ECO:0000313" key="6">
    <source>
        <dbReference type="EMBL" id="ORY41822.1"/>
    </source>
</evidence>
<proteinExistence type="inferred from homology"/>
<dbReference type="PANTHER" id="PTHR42877:SF5">
    <property type="entry name" value="L-ORNITHINE N(5)-MONOOXYGENASE-RELATED"/>
    <property type="match status" value="1"/>
</dbReference>
<dbReference type="GO" id="GO:0050661">
    <property type="term" value="F:NADP binding"/>
    <property type="evidence" value="ECO:0007669"/>
    <property type="project" value="InterPro"/>
</dbReference>
<dbReference type="GO" id="GO:0004499">
    <property type="term" value="F:N,N-dimethylaniline monooxygenase activity"/>
    <property type="evidence" value="ECO:0007669"/>
    <property type="project" value="InterPro"/>
</dbReference>
<evidence type="ECO:0000256" key="4">
    <source>
        <dbReference type="ARBA" id="ARBA00023002"/>
    </source>
</evidence>
<dbReference type="PANTHER" id="PTHR42877">
    <property type="entry name" value="L-ORNITHINE N(5)-MONOOXYGENASE-RELATED"/>
    <property type="match status" value="1"/>
</dbReference>
<dbReference type="InterPro" id="IPR020946">
    <property type="entry name" value="Flavin_mOase-like"/>
</dbReference>
<keyword evidence="4" id="KW-0560">Oxidoreductase</keyword>
<evidence type="ECO:0000256" key="5">
    <source>
        <dbReference type="SAM" id="Phobius"/>
    </source>
</evidence>
<dbReference type="InterPro" id="IPR051209">
    <property type="entry name" value="FAD-bind_Monooxygenase_sf"/>
</dbReference>
<dbReference type="Gene3D" id="3.50.50.60">
    <property type="entry name" value="FAD/NAD(P)-binding domain"/>
    <property type="match status" value="2"/>
</dbReference>
<comment type="caution">
    <text evidence="6">The sequence shown here is derived from an EMBL/GenBank/DDBJ whole genome shotgun (WGS) entry which is preliminary data.</text>
</comment>
<keyword evidence="3" id="KW-0274">FAD</keyword>
<dbReference type="Pfam" id="PF00743">
    <property type="entry name" value="FMO-like"/>
    <property type="match status" value="1"/>
</dbReference>
<reference evidence="6 7" key="1">
    <citation type="submission" date="2016-07" db="EMBL/GenBank/DDBJ databases">
        <title>Pervasive Adenine N6-methylation of Active Genes in Fungi.</title>
        <authorList>
            <consortium name="DOE Joint Genome Institute"/>
            <person name="Mondo S.J."/>
            <person name="Dannebaum R.O."/>
            <person name="Kuo R.C."/>
            <person name="Labutti K."/>
            <person name="Haridas S."/>
            <person name="Kuo A."/>
            <person name="Salamov A."/>
            <person name="Ahrendt S.R."/>
            <person name="Lipzen A."/>
            <person name="Sullivan W."/>
            <person name="Andreopoulos W.B."/>
            <person name="Clum A."/>
            <person name="Lindquist E."/>
            <person name="Daum C."/>
            <person name="Ramamoorthy G.K."/>
            <person name="Gryganskyi A."/>
            <person name="Culley D."/>
            <person name="Magnuson J.K."/>
            <person name="James T.Y."/>
            <person name="O'Malley M.A."/>
            <person name="Stajich J.E."/>
            <person name="Spatafora J.W."/>
            <person name="Visel A."/>
            <person name="Grigoriev I.V."/>
        </authorList>
    </citation>
    <scope>NUCLEOTIDE SEQUENCE [LARGE SCALE GENOMIC DNA]</scope>
    <source>
        <strain evidence="6 7">62-1032</strain>
    </source>
</reference>
<evidence type="ECO:0008006" key="8">
    <source>
        <dbReference type="Google" id="ProtNLM"/>
    </source>
</evidence>
<dbReference type="SUPFAM" id="SSF51905">
    <property type="entry name" value="FAD/NAD(P)-binding domain"/>
    <property type="match status" value="1"/>
</dbReference>
<name>A0A1Y2C455_9BASI</name>
<dbReference type="Proteomes" id="UP000193467">
    <property type="component" value="Unassembled WGS sequence"/>
</dbReference>
<dbReference type="STRING" id="106004.A0A1Y2C455"/>
<gene>
    <name evidence="6" type="ORF">BCR35DRAFT_356412</name>
</gene>
<keyword evidence="7" id="KW-1185">Reference proteome</keyword>
<organism evidence="6 7">
    <name type="scientific">Leucosporidium creatinivorum</name>
    <dbReference type="NCBI Taxonomy" id="106004"/>
    <lineage>
        <taxon>Eukaryota</taxon>
        <taxon>Fungi</taxon>
        <taxon>Dikarya</taxon>
        <taxon>Basidiomycota</taxon>
        <taxon>Pucciniomycotina</taxon>
        <taxon>Microbotryomycetes</taxon>
        <taxon>Leucosporidiales</taxon>
        <taxon>Leucosporidium</taxon>
    </lineage>
</organism>
<dbReference type="GO" id="GO:0050660">
    <property type="term" value="F:flavin adenine dinucleotide binding"/>
    <property type="evidence" value="ECO:0007669"/>
    <property type="project" value="InterPro"/>
</dbReference>
<dbReference type="AlphaFoldDB" id="A0A1Y2C455"/>
<keyword evidence="5" id="KW-1133">Transmembrane helix</keyword>
<dbReference type="InParanoid" id="A0A1Y2C455"/>
<keyword evidence="5" id="KW-0472">Membrane</keyword>
<keyword evidence="2" id="KW-0285">Flavoprotein</keyword>
<evidence type="ECO:0000256" key="1">
    <source>
        <dbReference type="ARBA" id="ARBA00010139"/>
    </source>
</evidence>
<sequence length="521" mass="58677">MVSEKQVITQSSAVDDKDHYGVIILGAGVSGLAANIQLKRKLGFTDVLCYEKSNDIGGTWNANRYPGAACDIPFSVYSFSFAPPVEHSVGTQWASQPEIMSYLHSVQRKFDVKNIVFGTLCTEASYSRETGLWTLKIKDVKTGVERVRTCNIFISAVGGLANPNLPPFNVDDFEGSVFHSAEWDQSVSLKDKDVVVVGNGCSAAQIVPELVKDVKSLTQIARSRQSIIRRPKAPDSKVMYWLRKYVPGFGYLLRALIFFILESFFLISDITKGAKKREKTLEEMDKYIKDTAPQKYWDDLKPDFDVAAKRRVFDSGYYKSLNDPKITLLQDDSVVNAKGDQVITKNGVKVKADIIVLCTGFRVRDFLFPLKIYNGEGVSLQDCLKENKVATFRGTCVQDFPNYFWLMGPNTATGHSSVIFTSECQITMMLKLIKPILRKISQVKLLPVPAPSVEVTAEAQARYNADVRKEMKNKVWEKDGGVSWYVDQETGLCTTLYPWSQVHFWWKASWPKESDFKRLGM</sequence>
<accession>A0A1Y2C455</accession>
<dbReference type="OrthoDB" id="74360at2759"/>
<keyword evidence="5" id="KW-0812">Transmembrane</keyword>
<protein>
    <recommendedName>
        <fullName evidence="8">FAD/NAD(P)-binding domain-containing protein</fullName>
    </recommendedName>
</protein>
<dbReference type="EMBL" id="MCGR01000134">
    <property type="protein sequence ID" value="ORY41822.1"/>
    <property type="molecule type" value="Genomic_DNA"/>
</dbReference>
<evidence type="ECO:0000256" key="2">
    <source>
        <dbReference type="ARBA" id="ARBA00022630"/>
    </source>
</evidence>